<dbReference type="Proteomes" id="UP000887159">
    <property type="component" value="Unassembled WGS sequence"/>
</dbReference>
<keyword evidence="3" id="KW-1185">Reference proteome</keyword>
<organism evidence="2 3">
    <name type="scientific">Trichonephila clavipes</name>
    <name type="common">Golden silk orbweaver</name>
    <name type="synonym">Nephila clavipes</name>
    <dbReference type="NCBI Taxonomy" id="2585209"/>
    <lineage>
        <taxon>Eukaryota</taxon>
        <taxon>Metazoa</taxon>
        <taxon>Ecdysozoa</taxon>
        <taxon>Arthropoda</taxon>
        <taxon>Chelicerata</taxon>
        <taxon>Arachnida</taxon>
        <taxon>Araneae</taxon>
        <taxon>Araneomorphae</taxon>
        <taxon>Entelegynae</taxon>
        <taxon>Araneoidea</taxon>
        <taxon>Nephilidae</taxon>
        <taxon>Trichonephila</taxon>
    </lineage>
</organism>
<protein>
    <submittedName>
        <fullName evidence="2">Uncharacterized protein</fullName>
    </submittedName>
</protein>
<accession>A0A8X6VRB6</accession>
<dbReference type="EMBL" id="BMAU01021351">
    <property type="protein sequence ID" value="GFY19238.1"/>
    <property type="molecule type" value="Genomic_DNA"/>
</dbReference>
<evidence type="ECO:0000313" key="3">
    <source>
        <dbReference type="Proteomes" id="UP000887159"/>
    </source>
</evidence>
<evidence type="ECO:0000313" key="2">
    <source>
        <dbReference type="EMBL" id="GFY19238.1"/>
    </source>
</evidence>
<gene>
    <name evidence="2" type="ORF">TNCV_4226021</name>
</gene>
<evidence type="ECO:0000256" key="1">
    <source>
        <dbReference type="SAM" id="MobiDB-lite"/>
    </source>
</evidence>
<name>A0A8X6VRB6_TRICX</name>
<proteinExistence type="predicted"/>
<reference evidence="2" key="1">
    <citation type="submission" date="2020-08" db="EMBL/GenBank/DDBJ databases">
        <title>Multicomponent nature underlies the extraordinary mechanical properties of spider dragline silk.</title>
        <authorList>
            <person name="Kono N."/>
            <person name="Nakamura H."/>
            <person name="Mori M."/>
            <person name="Yoshida Y."/>
            <person name="Ohtoshi R."/>
            <person name="Malay A.D."/>
            <person name="Moran D.A.P."/>
            <person name="Tomita M."/>
            <person name="Numata K."/>
            <person name="Arakawa K."/>
        </authorList>
    </citation>
    <scope>NUCLEOTIDE SEQUENCE</scope>
</reference>
<feature type="region of interest" description="Disordered" evidence="1">
    <location>
        <begin position="1"/>
        <end position="27"/>
    </location>
</feature>
<dbReference type="AlphaFoldDB" id="A0A8X6VRB6"/>
<comment type="caution">
    <text evidence="2">The sequence shown here is derived from an EMBL/GenBank/DDBJ whole genome shotgun (WGS) entry which is preliminary data.</text>
</comment>
<sequence>MRPLTLEKSSTRSGLAHGKLPKLTPSNRGYVQGKLAIGDTWSKSGKPYADSNVMHFKCPLSNLDTAV</sequence>